<feature type="region of interest" description="Disordered" evidence="1">
    <location>
        <begin position="2475"/>
        <end position="2496"/>
    </location>
</feature>
<feature type="region of interest" description="Disordered" evidence="1">
    <location>
        <begin position="279"/>
        <end position="355"/>
    </location>
</feature>
<gene>
    <name evidence="3" type="ORF">CSUI_002481</name>
</gene>
<feature type="compositionally biased region" description="Polar residues" evidence="1">
    <location>
        <begin position="1727"/>
        <end position="1737"/>
    </location>
</feature>
<feature type="compositionally biased region" description="Acidic residues" evidence="1">
    <location>
        <begin position="1180"/>
        <end position="1194"/>
    </location>
</feature>
<reference evidence="3 4" key="1">
    <citation type="journal article" date="2017" name="Int. J. Parasitol.">
        <title>The genome of the protozoan parasite Cystoisospora suis and a reverse vaccinology approach to identify vaccine candidates.</title>
        <authorList>
            <person name="Palmieri N."/>
            <person name="Shrestha A."/>
            <person name="Ruttkowski B."/>
            <person name="Beck T."/>
            <person name="Vogl C."/>
            <person name="Tomley F."/>
            <person name="Blake D.P."/>
            <person name="Joachim A."/>
        </authorList>
    </citation>
    <scope>NUCLEOTIDE SEQUENCE [LARGE SCALE GENOMIC DNA]</scope>
    <source>
        <strain evidence="3 4">Wien I</strain>
    </source>
</reference>
<feature type="region of interest" description="Disordered" evidence="1">
    <location>
        <begin position="208"/>
        <end position="266"/>
    </location>
</feature>
<feature type="transmembrane region" description="Helical" evidence="2">
    <location>
        <begin position="45"/>
        <end position="64"/>
    </location>
</feature>
<dbReference type="EMBL" id="MIGC01001042">
    <property type="protein sequence ID" value="PHJ23679.1"/>
    <property type="molecule type" value="Genomic_DNA"/>
</dbReference>
<feature type="region of interest" description="Disordered" evidence="1">
    <location>
        <begin position="793"/>
        <end position="816"/>
    </location>
</feature>
<organism evidence="3 4">
    <name type="scientific">Cystoisospora suis</name>
    <dbReference type="NCBI Taxonomy" id="483139"/>
    <lineage>
        <taxon>Eukaryota</taxon>
        <taxon>Sar</taxon>
        <taxon>Alveolata</taxon>
        <taxon>Apicomplexa</taxon>
        <taxon>Conoidasida</taxon>
        <taxon>Coccidia</taxon>
        <taxon>Eucoccidiorida</taxon>
        <taxon>Eimeriorina</taxon>
        <taxon>Sarcocystidae</taxon>
        <taxon>Cystoisospora</taxon>
    </lineage>
</organism>
<feature type="compositionally biased region" description="Basic and acidic residues" evidence="1">
    <location>
        <begin position="2934"/>
        <end position="2948"/>
    </location>
</feature>
<feature type="region of interest" description="Disordered" evidence="1">
    <location>
        <begin position="858"/>
        <end position="918"/>
    </location>
</feature>
<feature type="non-terminal residue" evidence="3">
    <location>
        <position position="3294"/>
    </location>
</feature>
<feature type="compositionally biased region" description="Basic and acidic residues" evidence="1">
    <location>
        <begin position="2214"/>
        <end position="2226"/>
    </location>
</feature>
<feature type="compositionally biased region" description="Basic and acidic residues" evidence="1">
    <location>
        <begin position="2780"/>
        <end position="2792"/>
    </location>
</feature>
<feature type="compositionally biased region" description="Basic and acidic residues" evidence="1">
    <location>
        <begin position="1771"/>
        <end position="1796"/>
    </location>
</feature>
<feature type="region of interest" description="Disordered" evidence="1">
    <location>
        <begin position="1928"/>
        <end position="1980"/>
    </location>
</feature>
<feature type="compositionally biased region" description="Basic and acidic residues" evidence="1">
    <location>
        <begin position="506"/>
        <end position="523"/>
    </location>
</feature>
<evidence type="ECO:0000256" key="2">
    <source>
        <dbReference type="SAM" id="Phobius"/>
    </source>
</evidence>
<feature type="compositionally biased region" description="Basic and acidic residues" evidence="1">
    <location>
        <begin position="279"/>
        <end position="309"/>
    </location>
</feature>
<feature type="region of interest" description="Disordered" evidence="1">
    <location>
        <begin position="466"/>
        <end position="541"/>
    </location>
</feature>
<feature type="compositionally biased region" description="Polar residues" evidence="1">
    <location>
        <begin position="806"/>
        <end position="816"/>
    </location>
</feature>
<feature type="compositionally biased region" description="Basic and acidic residues" evidence="1">
    <location>
        <begin position="226"/>
        <end position="238"/>
    </location>
</feature>
<feature type="region of interest" description="Disordered" evidence="1">
    <location>
        <begin position="2548"/>
        <end position="2570"/>
    </location>
</feature>
<feature type="compositionally biased region" description="Basic and acidic residues" evidence="1">
    <location>
        <begin position="2374"/>
        <end position="2392"/>
    </location>
</feature>
<protein>
    <recommendedName>
        <fullName evidence="5">Transmembrane protein</fullName>
    </recommendedName>
</protein>
<dbReference type="Proteomes" id="UP000221165">
    <property type="component" value="Unassembled WGS sequence"/>
</dbReference>
<feature type="compositionally biased region" description="Basic and acidic residues" evidence="1">
    <location>
        <begin position="1962"/>
        <end position="1980"/>
    </location>
</feature>
<feature type="compositionally biased region" description="Basic and acidic residues" evidence="1">
    <location>
        <begin position="466"/>
        <end position="482"/>
    </location>
</feature>
<feature type="region of interest" description="Disordered" evidence="1">
    <location>
        <begin position="1110"/>
        <end position="1202"/>
    </location>
</feature>
<feature type="compositionally biased region" description="Basic and acidic residues" evidence="1">
    <location>
        <begin position="325"/>
        <end position="355"/>
    </location>
</feature>
<feature type="compositionally biased region" description="Basic and acidic residues" evidence="1">
    <location>
        <begin position="2832"/>
        <end position="2845"/>
    </location>
</feature>
<accession>A0A2C6L6C3</accession>
<evidence type="ECO:0000313" key="4">
    <source>
        <dbReference type="Proteomes" id="UP000221165"/>
    </source>
</evidence>
<feature type="region of interest" description="Disordered" evidence="1">
    <location>
        <begin position="2780"/>
        <end position="2801"/>
    </location>
</feature>
<feature type="region of interest" description="Disordered" evidence="1">
    <location>
        <begin position="580"/>
        <end position="603"/>
    </location>
</feature>
<feature type="region of interest" description="Disordered" evidence="1">
    <location>
        <begin position="1513"/>
        <end position="1566"/>
    </location>
</feature>
<proteinExistence type="predicted"/>
<feature type="compositionally biased region" description="Basic and acidic residues" evidence="1">
    <location>
        <begin position="1445"/>
        <end position="1481"/>
    </location>
</feature>
<evidence type="ECO:0000313" key="3">
    <source>
        <dbReference type="EMBL" id="PHJ23679.1"/>
    </source>
</evidence>
<feature type="compositionally biased region" description="Basic and acidic residues" evidence="1">
    <location>
        <begin position="2355"/>
        <end position="2367"/>
    </location>
</feature>
<keyword evidence="2" id="KW-0472">Membrane</keyword>
<dbReference type="VEuPathDB" id="ToxoDB:CSUI_002481"/>
<feature type="compositionally biased region" description="Basic and acidic residues" evidence="1">
    <location>
        <begin position="3045"/>
        <end position="3054"/>
    </location>
</feature>
<feature type="region of interest" description="Disordered" evidence="1">
    <location>
        <begin position="1719"/>
        <end position="1738"/>
    </location>
</feature>
<feature type="compositionally biased region" description="Low complexity" evidence="1">
    <location>
        <begin position="8"/>
        <end position="24"/>
    </location>
</feature>
<feature type="compositionally biased region" description="Basic and acidic residues" evidence="1">
    <location>
        <begin position="2905"/>
        <end position="2924"/>
    </location>
</feature>
<feature type="compositionally biased region" description="Polar residues" evidence="1">
    <location>
        <begin position="1138"/>
        <end position="1148"/>
    </location>
</feature>
<feature type="compositionally biased region" description="Polar residues" evidence="1">
    <location>
        <begin position="1638"/>
        <end position="1653"/>
    </location>
</feature>
<feature type="region of interest" description="Disordered" evidence="1">
    <location>
        <begin position="1261"/>
        <end position="1283"/>
    </location>
</feature>
<feature type="compositionally biased region" description="Low complexity" evidence="1">
    <location>
        <begin position="1760"/>
        <end position="1769"/>
    </location>
</feature>
<keyword evidence="2" id="KW-1133">Transmembrane helix</keyword>
<keyword evidence="2" id="KW-0812">Transmembrane</keyword>
<feature type="compositionally biased region" description="Basic and acidic residues" evidence="1">
    <location>
        <begin position="1533"/>
        <end position="1564"/>
    </location>
</feature>
<keyword evidence="4" id="KW-1185">Reference proteome</keyword>
<feature type="region of interest" description="Disordered" evidence="1">
    <location>
        <begin position="2350"/>
        <end position="2392"/>
    </location>
</feature>
<feature type="region of interest" description="Disordered" evidence="1">
    <location>
        <begin position="1438"/>
        <end position="1481"/>
    </location>
</feature>
<feature type="region of interest" description="Disordered" evidence="1">
    <location>
        <begin position="1748"/>
        <end position="1829"/>
    </location>
</feature>
<feature type="region of interest" description="Disordered" evidence="1">
    <location>
        <begin position="2898"/>
        <end position="2963"/>
    </location>
</feature>
<feature type="compositionally biased region" description="Low complexity" evidence="1">
    <location>
        <begin position="2548"/>
        <end position="2559"/>
    </location>
</feature>
<feature type="region of interest" description="Disordered" evidence="1">
    <location>
        <begin position="2832"/>
        <end position="2858"/>
    </location>
</feature>
<feature type="compositionally biased region" description="Basic and acidic residues" evidence="1">
    <location>
        <begin position="1748"/>
        <end position="1759"/>
    </location>
</feature>
<feature type="region of interest" description="Disordered" evidence="1">
    <location>
        <begin position="3004"/>
        <end position="3079"/>
    </location>
</feature>
<feature type="region of interest" description="Disordered" evidence="1">
    <location>
        <begin position="2184"/>
        <end position="2226"/>
    </location>
</feature>
<sequence>MSTSMPWSLISSPSLVSSSSSSPKSIQPLSFARQALSYGSTRRTFLFPFFLFPLLAFLSLLPLLSSASSFSACRLLHDPLPHNWFFSSFPRVLSHRYQRQELKAFKYTPLYYSSLSSPHNLRCPFSSSYSSFSFTPCSSCPSPLFIAPKLPFFPSAVRLSQRKPLYCSSSFLQSSFRQSTWSDTSLLKSTGQPPNSLRADRLQVEITENRKGEQEKKRKAGLKTTARQEMKKEEKVPKTGETLCPRRGQSEETTEQKGSSSGACRGFLFSWPASIVQEEEIRSRKSRKHQEGDGETKGAWERGRRRTENEEGEEGNGKNGDYCGEEVRSIKRHDEENNMGEKREKEVDNKKRAERRMQSRYHNARGGSLPDVKGIRRLIPKRKRRKEYFRLWRTCEALPPPSVVAVSKALSSLTPSSPLHKENQVYVLLERFFYHIVNSIWNVLKVGEEKCQRTLSHKRRNLRTADALHKTRLPSHDRREQEENTEFFKLSDTRDEEEEKTTQANQDKEGSTTGDRDGERDDTNEVTSGKRRGDASSSTLPFLDTDSQLILVENAADDPANASASLLSTSPSGPSCRFSIKEDNGGHPAGTTIVEEGDTGRDKDPQCNTRLEILSHFLHYLHMCLPSFTRLHRRRLKRRMKIVRSLLVYLDHERMGSSTSPFDSSQTKTHRLSFLDRYVPLTSISYSALFDRARGEQGEGGKDYFDLFSPLPGGYSGMCPTSPCLELRQRKTNSVGNPLYVPSALKIQRRACNLLKALSTASTPQLATTLIRRLLQLPLSASSQIVLHIPHTVSPSPLSSSPASSGTAHTPFSSAGHASTADWTSSILHIPTPNRTASMSSCSRCLEGTQFRRREEGLDLGFSPSPSPCSVPDNYLPSPSLSENAALEHKQDTGVSLQSQKQEEGAVGQGLATQQNQSPLKPASSVSILESETLAAAVYLLALLHAQRVGACTAGRSLWIRIKQLFSSFGNKCKASGSPSLSSAGDVRLLFWRSIVFLLKSKPIVQEALLAASWALSRAGKDPEEAEEVLTLFPSYSELQEGEVYGLTDRERHRRKGRVSSEGIFSLVVANVMEAYIRRQRVAEAVLWGLHLLRRLGILSEKAEDLRQLGETKETKARKEKQPPLHEDTHRILRYPSSVKTASPTNAVVQPEVAAGTRDPSSFPASRDNAAVSGLSPEVLGEEECSGAEEQEEEEKSKRTPCGPVLLPEHAVAIERLLLALSLEGKAREALAVFRLTYRGLVEAIDKRWVNVLRQPKHSGICPGADSEAKRGEDPENVGGDEEEHVYEGTAVRGVGTREPSKKDDYRSSLCISSGLSACYLPPRTSSFPSYSPVSSFAYARASCSLQYPSLPSPAFSSAFYPSSVLLARNIDSRLLRSLQRPQVSSRFLPFSLLHLIEAQQALRESLWRVLRACQFSVEIHTLHSERSNRGRIVHASARWRKQSKKGDEEDEKGRVALEEGGKSEQSRGNEREQREAGSEVYGRAEIDNGVRIALEVLSLVYGDPSVPRQAVVSSPFQEVAGNDSRLPSRSRSTGEEKMETRESHGPPQQRHQEGGEQKTREDGQFVLSAPSRVRKDGTAMMHLQKENRHQRQEEGLSLDSNEKSFNSTSLPSLFCSSFADVSSNLPLKETVKPGHRISTTHPGTSSCTSTSVKNAPEGEDCFHLHSSLFSRADFVSQTLLVGILEAARRYRTALGLLSQVLCLCSASDDDTAAVTPVSRLHEDNGEQTSAGSLSSRSLDEFGHKALSQHPKEEKKLGELHGSLSSSLPLHRRDTLEGKRNQVKIGTREEKRRLTHEQPWIPGKEETDREAPAPCRGFLTRSTDPDKIQQGKRCFDTRNFLPEKHSHLPFSVSSSSALSPFRVASHPHPKRSERVLFWRAWQRRLHAKMTDASQSTVSSPFLTGAAMSDRLSLGTNFQLGTPYVASTTEWKRTPKASGGTREQDKEGEAMGKTAKVEEDDEGLQHERGDGERRDSILQKQNDGKDSVAFLPFSVPFQMYPFSQAHLRQQRDLNALTSFILRGRLASFSKRRWLSPCLFRGDLSEEGGSHFCAFLAQVTNEEEERGSEWIKPAVVSAEESHTLRTEKERKSAKETETSLAADMCHREMIRQTALQLSQLRKFQREQLARERRRQRWRLRVLLSSRVRTRTGWRGVWGRVSSPAQFKKSRTDRFLSRRNFLSSFSRTGESGSAPVVARGDQPKREKKGSRLSADQQKSRGGDRDDEEKASLKETVLRYSHNSPVVDGGGDASCDVSRENEGRRVSSLSQLICEIEKNDWVLDSRIEETVAVGGLMETARRQRDWIGVLRIFWQLFERRVYMPEAEKQDLEKKTKKVETLSNARYRVTMPPCNSAESQVKEGKEDSERNGWGDGDEERGRTSLGETRHSRVGQDQKERERLVLERAITLAVEAYSNLGLSSLARDMLQKCEYLLVSNNREKMRGDTSHETPKTKEITNSLRAERRSSEYGGFFVSNQPVVREGEGGDTTVSGEGNERKRVSWEVKQDDPYMVRMKDERSRIPKFSASPLTESEPASLGYSLSSFACTPSPSSSTSCSPSSLPETEELQKLEGQRVHASVSSEPFFISSPLYSLSFSPDLNHQTILQAKGTASSLVQAVSSSAPSSISPPASISDCTVCSLGETVGAFLPRSPEAFLNATSSLPFCPDLPSLPSPPTTSACNQLLSSLLIRAKLFTPPPAVAPKPDREEQREAGGAGAIDLAARIGRYMITEPDWPRPDSVTWSLCLEFCYLLRDSSSFFKLLRLSMPPVPMWQPPPLLGLTAGEKRSGDEKRTRNNGEFPSVKTGLRSNISSLPRERPEVSHGVTCSAAVYTERGAREDTARPEKETPAVHTPCLSLLGKPPEERRLTSSLEVGGSFTLPSGLAKKMLRLLDVHLSRNLRRVGKSTTGHREEDRRGNRGDGRGRRVDGTSLFFPLSQEREPTRSGDPKELFVRGAPPINMTPIDGSMGTRPAFSKAIREVQFPLGNPIVRGFSLFPWENQHALSSPCASSELSTGETEKEDVHSGGTGSLRKEACFPEGESPPVTKKRQVEEQLVQRRERKRRTGAIDEEEEEREEKTANGQRDFRVQREAFHWLQVSGLHHFLPKIVEWSEERCSSNGHLGFPTIRHTGTTRLKGLSKILSGRERRDAYKNNGEKMTQWGEEGKEEKDVSQVAAIQVDLRRVHPLLIRPSLLLISPFLVEHFEGLAPRNGEKAKRSPPVIFFTVGKYPSRKVGPRRLENLRRLAELHEFFLSRENFAGLNIQARLLPHPRLRDSYLLEPLIRASYEEENTPEISPA</sequence>
<comment type="caution">
    <text evidence="3">The sequence shown here is derived from an EMBL/GenBank/DDBJ whole genome shotgun (WGS) entry which is preliminary data.</text>
</comment>
<feature type="region of interest" description="Disordered" evidence="1">
    <location>
        <begin position="1634"/>
        <end position="1653"/>
    </location>
</feature>
<evidence type="ECO:0000256" key="1">
    <source>
        <dbReference type="SAM" id="MobiDB-lite"/>
    </source>
</evidence>
<feature type="compositionally biased region" description="Basic and acidic residues" evidence="1">
    <location>
        <begin position="1110"/>
        <end position="1131"/>
    </location>
</feature>
<dbReference type="GeneID" id="94425892"/>
<evidence type="ECO:0008006" key="5">
    <source>
        <dbReference type="Google" id="ProtNLM"/>
    </source>
</evidence>
<dbReference type="RefSeq" id="XP_067925354.1">
    <property type="nucleotide sequence ID" value="XM_068062681.1"/>
</dbReference>
<feature type="region of interest" description="Disordered" evidence="1">
    <location>
        <begin position="1"/>
        <end position="24"/>
    </location>
</feature>
<name>A0A2C6L6C3_9APIC</name>
<feature type="compositionally biased region" description="Low complexity" evidence="1">
    <location>
        <begin position="794"/>
        <end position="805"/>
    </location>
</feature>